<dbReference type="InterPro" id="IPR013320">
    <property type="entry name" value="ConA-like_dom_sf"/>
</dbReference>
<dbReference type="CDD" id="cd08023">
    <property type="entry name" value="GH16_laminarinase_like"/>
    <property type="match status" value="1"/>
</dbReference>
<dbReference type="Pfam" id="PF00722">
    <property type="entry name" value="Glyco_hydro_16"/>
    <property type="match status" value="1"/>
</dbReference>
<keyword evidence="4" id="KW-1185">Reference proteome</keyword>
<dbReference type="InterPro" id="IPR000757">
    <property type="entry name" value="Beta-glucanase-like"/>
</dbReference>
<reference evidence="3 4" key="2">
    <citation type="submission" date="2019-01" db="EMBL/GenBank/DDBJ databases">
        <title>Hymenobacter humicola sp. nov., isolated from soils in Antarctica.</title>
        <authorList>
            <person name="Sedlacek I."/>
            <person name="Holochova P."/>
            <person name="Kralova S."/>
            <person name="Pantucek R."/>
            <person name="Stankova E."/>
            <person name="Vrbovska V."/>
            <person name="Kristofova L."/>
            <person name="Svec P."/>
            <person name="Busse H.-J."/>
        </authorList>
    </citation>
    <scope>NUCLEOTIDE SEQUENCE [LARGE SCALE GENOMIC DNA]</scope>
    <source>
        <strain evidence="3 4">CCM 8852</strain>
    </source>
</reference>
<evidence type="ECO:0000313" key="4">
    <source>
        <dbReference type="Proteomes" id="UP000284250"/>
    </source>
</evidence>
<comment type="caution">
    <text evidence="3">The sequence shown here is derived from an EMBL/GenBank/DDBJ whole genome shotgun (WGS) entry which is preliminary data.</text>
</comment>
<gene>
    <name evidence="3" type="ORF">D0T11_08010</name>
</gene>
<evidence type="ECO:0000313" key="3">
    <source>
        <dbReference type="EMBL" id="RIY11396.1"/>
    </source>
</evidence>
<evidence type="ECO:0000256" key="1">
    <source>
        <dbReference type="ARBA" id="ARBA00006865"/>
    </source>
</evidence>
<accession>A0A418R1U5</accession>
<sequence length="349" mass="39269">MSRSAPATSSDGRLSCGKAARFFCTPPPPRYRKPVVLRLAHQLSVTRSSMFSHYLPAAGRLLFPCLSLLLLAAPASAQKRLRYRDWQLVWLEDFDTYRDVADMQVRSPWKFTPDTYRTLIGNAREDEYYDQRALELHEGNLHLVARPLPEPLAYRYSVAGRDTVKILHFESGWLSLKPALQPRRDWGDTARWPGNRGVQYGLFEIRCRLGGGAGTWPAFWLYSGPTEIDVLESISSRSFSNNVHWNPSNGPARSRQAEFQARGGADLTADFHTYAVSWTAAAVTFYLDGRRLRTVPATELPTFPAPADIIVNQAVVAGAPFNTWPGLPGQRQSALIVDYIKVYKPRTAR</sequence>
<dbReference type="SUPFAM" id="SSF49899">
    <property type="entry name" value="Concanavalin A-like lectins/glucanases"/>
    <property type="match status" value="1"/>
</dbReference>
<dbReference type="OrthoDB" id="874568at2"/>
<dbReference type="Proteomes" id="UP000284250">
    <property type="component" value="Unassembled WGS sequence"/>
</dbReference>
<protein>
    <submittedName>
        <fullName evidence="3">Glycoside hydrolase family 16 protein</fullName>
    </submittedName>
</protein>
<keyword evidence="3" id="KW-0378">Hydrolase</keyword>
<dbReference type="AlphaFoldDB" id="A0A418R1U5"/>
<evidence type="ECO:0000259" key="2">
    <source>
        <dbReference type="PROSITE" id="PS51762"/>
    </source>
</evidence>
<reference evidence="3 4" key="1">
    <citation type="submission" date="2018-09" db="EMBL/GenBank/DDBJ databases">
        <authorList>
            <person name="Zeman M."/>
            <person name="Pardy F."/>
        </authorList>
    </citation>
    <scope>NUCLEOTIDE SEQUENCE [LARGE SCALE GENOMIC DNA]</scope>
    <source>
        <strain evidence="3 4">CCM 8852</strain>
    </source>
</reference>
<dbReference type="PROSITE" id="PS51762">
    <property type="entry name" value="GH16_2"/>
    <property type="match status" value="1"/>
</dbReference>
<organism evidence="3 4">
    <name type="scientific">Hymenobacter rubripertinctus</name>
    <dbReference type="NCBI Taxonomy" id="2029981"/>
    <lineage>
        <taxon>Bacteria</taxon>
        <taxon>Pseudomonadati</taxon>
        <taxon>Bacteroidota</taxon>
        <taxon>Cytophagia</taxon>
        <taxon>Cytophagales</taxon>
        <taxon>Hymenobacteraceae</taxon>
        <taxon>Hymenobacter</taxon>
    </lineage>
</organism>
<name>A0A418R1U5_9BACT</name>
<dbReference type="PANTHER" id="PTHR10963">
    <property type="entry name" value="GLYCOSYL HYDROLASE-RELATED"/>
    <property type="match status" value="1"/>
</dbReference>
<dbReference type="PANTHER" id="PTHR10963:SF60">
    <property type="entry name" value="GRAM-NEGATIVE BACTERIA-BINDING PROTEIN 1-RELATED"/>
    <property type="match status" value="1"/>
</dbReference>
<dbReference type="GO" id="GO:0005975">
    <property type="term" value="P:carbohydrate metabolic process"/>
    <property type="evidence" value="ECO:0007669"/>
    <property type="project" value="InterPro"/>
</dbReference>
<comment type="similarity">
    <text evidence="1">Belongs to the glycosyl hydrolase 16 family.</text>
</comment>
<proteinExistence type="inferred from homology"/>
<dbReference type="InterPro" id="IPR050546">
    <property type="entry name" value="Glycosyl_Hydrlase_16"/>
</dbReference>
<dbReference type="EMBL" id="QYCN01000009">
    <property type="protein sequence ID" value="RIY11396.1"/>
    <property type="molecule type" value="Genomic_DNA"/>
</dbReference>
<dbReference type="Gene3D" id="2.60.120.200">
    <property type="match status" value="1"/>
</dbReference>
<dbReference type="GO" id="GO:0004553">
    <property type="term" value="F:hydrolase activity, hydrolyzing O-glycosyl compounds"/>
    <property type="evidence" value="ECO:0007669"/>
    <property type="project" value="InterPro"/>
</dbReference>
<feature type="domain" description="GH16" evidence="2">
    <location>
        <begin position="84"/>
        <end position="348"/>
    </location>
</feature>